<evidence type="ECO:0000256" key="1">
    <source>
        <dbReference type="ARBA" id="ARBA00022676"/>
    </source>
</evidence>
<proteinExistence type="predicted"/>
<dbReference type="PANTHER" id="PTHR34136">
    <property type="match status" value="1"/>
</dbReference>
<gene>
    <name evidence="3" type="ORF">SAMN05421508_10368</name>
</gene>
<dbReference type="NCBIfam" id="TIGR00696">
    <property type="entry name" value="wecG_tagA_cpsF"/>
    <property type="match status" value="1"/>
</dbReference>
<dbReference type="PANTHER" id="PTHR34136:SF1">
    <property type="entry name" value="UDP-N-ACETYL-D-MANNOSAMINURONIC ACID TRANSFERASE"/>
    <property type="match status" value="1"/>
</dbReference>
<dbReference type="OrthoDB" id="9771846at2"/>
<keyword evidence="4" id="KW-1185">Reference proteome</keyword>
<evidence type="ECO:0000313" key="3">
    <source>
        <dbReference type="EMBL" id="SOD93434.1"/>
    </source>
</evidence>
<protein>
    <submittedName>
        <fullName evidence="3">N-acetylglucosaminyldiphosphoundecaprenol N-acetyl-beta-D-mannosaminyltransferase</fullName>
    </submittedName>
</protein>
<dbReference type="EMBL" id="OCNJ01000003">
    <property type="protein sequence ID" value="SOD93434.1"/>
    <property type="molecule type" value="Genomic_DNA"/>
</dbReference>
<evidence type="ECO:0000256" key="2">
    <source>
        <dbReference type="ARBA" id="ARBA00022679"/>
    </source>
</evidence>
<dbReference type="Proteomes" id="UP000219621">
    <property type="component" value="Unassembled WGS sequence"/>
</dbReference>
<evidence type="ECO:0000313" key="4">
    <source>
        <dbReference type="Proteomes" id="UP000219621"/>
    </source>
</evidence>
<keyword evidence="1" id="KW-0328">Glycosyltransferase</keyword>
<sequence length="270" mass="28988">MTTTVSAPSRRAAFCGVSLSVGVTADEAVHAAFDAGGPTLTTFVNPYSLVLARDPGYAALFDDFDLVLPDGIGVSWGWRLVRGGDLPRLSFDTTSLALPVLRRAAADRRPVLLIGGAAGVAPRAAEQVQAHVPGLDICGTLDGFRTPEAYAEAVERSAPGLVIVGMGAPWQERLLLALRAAGALRCPAFTCGGYFDQLAGGLHYYPRAVDALNLRWLYRLLREPRRLWRRYLVEYPKYAGLLAAEVRRRVPAATLAGASEPPFGRRGDLS</sequence>
<dbReference type="Pfam" id="PF03808">
    <property type="entry name" value="Glyco_tran_WecG"/>
    <property type="match status" value="1"/>
</dbReference>
<accession>A0A286GEJ6</accession>
<dbReference type="AlphaFoldDB" id="A0A286GEJ6"/>
<reference evidence="4" key="1">
    <citation type="submission" date="2017-09" db="EMBL/GenBank/DDBJ databases">
        <authorList>
            <person name="Varghese N."/>
            <person name="Submissions S."/>
        </authorList>
    </citation>
    <scope>NUCLEOTIDE SEQUENCE [LARGE SCALE GENOMIC DNA]</scope>
    <source>
        <strain evidence="4">USBA 140</strain>
    </source>
</reference>
<dbReference type="GO" id="GO:0016758">
    <property type="term" value="F:hexosyltransferase activity"/>
    <property type="evidence" value="ECO:0007669"/>
    <property type="project" value="TreeGrafter"/>
</dbReference>
<name>A0A286GEJ6_9PROT</name>
<organism evidence="3 4">
    <name type="scientific">Caenispirillum bisanense</name>
    <dbReference type="NCBI Taxonomy" id="414052"/>
    <lineage>
        <taxon>Bacteria</taxon>
        <taxon>Pseudomonadati</taxon>
        <taxon>Pseudomonadota</taxon>
        <taxon>Alphaproteobacteria</taxon>
        <taxon>Rhodospirillales</taxon>
        <taxon>Novispirillaceae</taxon>
        <taxon>Caenispirillum</taxon>
    </lineage>
</organism>
<dbReference type="CDD" id="cd06533">
    <property type="entry name" value="Glyco_transf_WecG_TagA"/>
    <property type="match status" value="1"/>
</dbReference>
<dbReference type="RefSeq" id="WP_097278439.1">
    <property type="nucleotide sequence ID" value="NZ_OCNJ01000003.1"/>
</dbReference>
<dbReference type="InterPro" id="IPR004629">
    <property type="entry name" value="WecG_TagA_CpsF"/>
</dbReference>
<keyword evidence="2 3" id="KW-0808">Transferase</keyword>